<feature type="chain" id="PRO_5045363250" description="Transporter" evidence="1">
    <location>
        <begin position="23"/>
        <end position="254"/>
    </location>
</feature>
<proteinExistence type="predicted"/>
<comment type="caution">
    <text evidence="2">The sequence shown here is derived from an EMBL/GenBank/DDBJ whole genome shotgun (WGS) entry which is preliminary data.</text>
</comment>
<accession>A0ABS3D5B6</accession>
<organism evidence="2 3">
    <name type="scientific">Corallococcus macrosporus</name>
    <dbReference type="NCBI Taxonomy" id="35"/>
    <lineage>
        <taxon>Bacteria</taxon>
        <taxon>Pseudomonadati</taxon>
        <taxon>Myxococcota</taxon>
        <taxon>Myxococcia</taxon>
        <taxon>Myxococcales</taxon>
        <taxon>Cystobacterineae</taxon>
        <taxon>Myxococcaceae</taxon>
        <taxon>Corallococcus</taxon>
    </lineage>
</organism>
<sequence length="254" mass="26824">MPRFICLIMLLWWVVPPSFARAEEPGTASPETSSQDWFENPTRTRSLVGPTALPLHAGEGYIGQQAFLITAAEVGLSERVSLNAASVIPIVALARGFSDVPFSLLAGIKVTFPLTERLHLAFGAQGGTFDSDLGGLNVVNGVAAYGVLTYGTGDAYVSLTVQPIFTWGSMDESGSAMVLPMLGGFIRLGRHWGLAADVALSPVEGISAPFAFATAGGRLLGQHWSVDLGVLAGKQLHDSTLAVVPGASFLFHWR</sequence>
<evidence type="ECO:0000313" key="3">
    <source>
        <dbReference type="Proteomes" id="UP000664052"/>
    </source>
</evidence>
<dbReference type="EMBL" id="JAFIMU010000003">
    <property type="protein sequence ID" value="MBN8226863.1"/>
    <property type="molecule type" value="Genomic_DNA"/>
</dbReference>
<evidence type="ECO:0000313" key="2">
    <source>
        <dbReference type="EMBL" id="MBN8226863.1"/>
    </source>
</evidence>
<keyword evidence="3" id="KW-1185">Reference proteome</keyword>
<keyword evidence="1" id="KW-0732">Signal</keyword>
<dbReference type="Proteomes" id="UP000664052">
    <property type="component" value="Unassembled WGS sequence"/>
</dbReference>
<evidence type="ECO:0008006" key="4">
    <source>
        <dbReference type="Google" id="ProtNLM"/>
    </source>
</evidence>
<evidence type="ECO:0000256" key="1">
    <source>
        <dbReference type="SAM" id="SignalP"/>
    </source>
</evidence>
<dbReference type="RefSeq" id="WP_207048735.1">
    <property type="nucleotide sequence ID" value="NZ_JAFIMU010000003.1"/>
</dbReference>
<name>A0ABS3D5B6_9BACT</name>
<gene>
    <name evidence="2" type="ORF">JYK02_04990</name>
</gene>
<protein>
    <recommendedName>
        <fullName evidence="4">Transporter</fullName>
    </recommendedName>
</protein>
<reference evidence="2 3" key="1">
    <citation type="submission" date="2021-02" db="EMBL/GenBank/DDBJ databases">
        <title>De Novo genome assembly of isolated myxobacteria.</title>
        <authorList>
            <person name="Stevens D.C."/>
        </authorList>
    </citation>
    <scope>NUCLEOTIDE SEQUENCE [LARGE SCALE GENOMIC DNA]</scope>
    <source>
        <strain evidence="2 3">ATCC 29039</strain>
    </source>
</reference>
<feature type="signal peptide" evidence="1">
    <location>
        <begin position="1"/>
        <end position="22"/>
    </location>
</feature>